<protein>
    <submittedName>
        <fullName evidence="1">2026_t:CDS:1</fullName>
    </submittedName>
</protein>
<dbReference type="Proteomes" id="UP000789860">
    <property type="component" value="Unassembled WGS sequence"/>
</dbReference>
<feature type="non-terminal residue" evidence="1">
    <location>
        <position position="169"/>
    </location>
</feature>
<organism evidence="1 2">
    <name type="scientific">Scutellospora calospora</name>
    <dbReference type="NCBI Taxonomy" id="85575"/>
    <lineage>
        <taxon>Eukaryota</taxon>
        <taxon>Fungi</taxon>
        <taxon>Fungi incertae sedis</taxon>
        <taxon>Mucoromycota</taxon>
        <taxon>Glomeromycotina</taxon>
        <taxon>Glomeromycetes</taxon>
        <taxon>Diversisporales</taxon>
        <taxon>Gigasporaceae</taxon>
        <taxon>Scutellospora</taxon>
    </lineage>
</organism>
<accession>A0ACA9NAU2</accession>
<gene>
    <name evidence="1" type="ORF">SCALOS_LOCUS8421</name>
</gene>
<sequence length="169" mass="19776">KHSIIDSSLPINNDDIDIEQLTDDNINIEQLTDDDKKFNKYSNLDKNSDDEYNELPLNGESHMYSKEIKIRRHKYFSRLINLKLIRCICGKELKLDKPYSLKNLKIHIHGKKAYNAKVQGQSLSNNQIKQYVLKCLSDFGSSKSETELACQLFPQKLKDEYLVYNKLNY</sequence>
<reference evidence="1" key="1">
    <citation type="submission" date="2021-06" db="EMBL/GenBank/DDBJ databases">
        <authorList>
            <person name="Kallberg Y."/>
            <person name="Tangrot J."/>
            <person name="Rosling A."/>
        </authorList>
    </citation>
    <scope>NUCLEOTIDE SEQUENCE</scope>
    <source>
        <strain evidence="1">AU212A</strain>
    </source>
</reference>
<evidence type="ECO:0000313" key="2">
    <source>
        <dbReference type="Proteomes" id="UP000789860"/>
    </source>
</evidence>
<evidence type="ECO:0000313" key="1">
    <source>
        <dbReference type="EMBL" id="CAG8643827.1"/>
    </source>
</evidence>
<keyword evidence="2" id="KW-1185">Reference proteome</keyword>
<comment type="caution">
    <text evidence="1">The sequence shown here is derived from an EMBL/GenBank/DDBJ whole genome shotgun (WGS) entry which is preliminary data.</text>
</comment>
<feature type="non-terminal residue" evidence="1">
    <location>
        <position position="1"/>
    </location>
</feature>
<proteinExistence type="predicted"/>
<dbReference type="EMBL" id="CAJVPM010022198">
    <property type="protein sequence ID" value="CAG8643827.1"/>
    <property type="molecule type" value="Genomic_DNA"/>
</dbReference>
<name>A0ACA9NAU2_9GLOM</name>